<dbReference type="RefSeq" id="WP_345089647.1">
    <property type="nucleotide sequence ID" value="NZ_BAAAWG010000015.1"/>
</dbReference>
<organism evidence="1 2">
    <name type="scientific">Streptomyces ramulosus</name>
    <dbReference type="NCBI Taxonomy" id="47762"/>
    <lineage>
        <taxon>Bacteria</taxon>
        <taxon>Bacillati</taxon>
        <taxon>Actinomycetota</taxon>
        <taxon>Actinomycetes</taxon>
        <taxon>Kitasatosporales</taxon>
        <taxon>Streptomycetaceae</taxon>
        <taxon>Streptomyces</taxon>
    </lineage>
</organism>
<reference evidence="2" key="1">
    <citation type="journal article" date="2019" name="Int. J. Syst. Evol. Microbiol.">
        <title>The Global Catalogue of Microorganisms (GCM) 10K type strain sequencing project: providing services to taxonomists for standard genome sequencing and annotation.</title>
        <authorList>
            <consortium name="The Broad Institute Genomics Platform"/>
            <consortium name="The Broad Institute Genome Sequencing Center for Infectious Disease"/>
            <person name="Wu L."/>
            <person name="Ma J."/>
        </authorList>
    </citation>
    <scope>NUCLEOTIDE SEQUENCE [LARGE SCALE GENOMIC DNA]</scope>
    <source>
        <strain evidence="2">CGMCC 1.15809</strain>
    </source>
</reference>
<evidence type="ECO:0000313" key="1">
    <source>
        <dbReference type="EMBL" id="MFC5895947.1"/>
    </source>
</evidence>
<comment type="caution">
    <text evidence="1">The sequence shown here is derived from an EMBL/GenBank/DDBJ whole genome shotgun (WGS) entry which is preliminary data.</text>
</comment>
<evidence type="ECO:0008006" key="3">
    <source>
        <dbReference type="Google" id="ProtNLM"/>
    </source>
</evidence>
<keyword evidence="2" id="KW-1185">Reference proteome</keyword>
<name>A0ABW1FPS6_9ACTN</name>
<dbReference type="EMBL" id="JBHSPW010000012">
    <property type="protein sequence ID" value="MFC5895947.1"/>
    <property type="molecule type" value="Genomic_DNA"/>
</dbReference>
<dbReference type="Proteomes" id="UP001596241">
    <property type="component" value="Unassembled WGS sequence"/>
</dbReference>
<accession>A0ABW1FPS6</accession>
<protein>
    <recommendedName>
        <fullName evidence="3">Lipoprotein</fullName>
    </recommendedName>
</protein>
<evidence type="ECO:0000313" key="2">
    <source>
        <dbReference type="Proteomes" id="UP001596241"/>
    </source>
</evidence>
<sequence length="94" mass="10786">MYQSTAELIGVVTFGIVTACGAIKKFQPPPEVRAARRRQRTIERLDCERRRRLRTTLRALTPGTVVQDKGPDDSEMTVIRQFPTAPQRGVYRLW</sequence>
<proteinExistence type="predicted"/>
<gene>
    <name evidence="1" type="ORF">ACFP3M_24440</name>
</gene>